<keyword evidence="1" id="KW-0224">Dipeptidase</keyword>
<sequence length="443" mass="49044">MCDTLVALAPMTLNGHTMLAKNSDREPNEAQLLTVVPHRTHSEPRLKTTYIEVDQVRETNAVLLCRPFWMWGAEMGVNEYGVAIGNEAVFTRGGYGKTGLTGMDLLRLALERCDSARSAVDIIITLLEQYGQGGNCGFTKQFYYNNSFLVADITEAWVLETVGKQWARKKVSGTGAISNLLTIGSDWDELSPGAEVFAEQKHLRRGKDRMDFAASLSDPLFTKFSRARARRAISLSSLGSGASASVATMKTALRQHDGPGYALSEGSVGSVCMHFGGLVGDQTVGSMVADLNKSGPVAWVTGASAPCIALFKPIALDAKGAGMFGEDQQEEALNYWLENEHISRNLQNNYAEKHEAIEKLRAPLEQRFEEMMADAAPEYRNQAARECFELEKEYRVAVWKAIEPLDHPTRHSPVFSLQWRRGNRDLVRRWPVYLQSSENASTV</sequence>
<dbReference type="AlphaFoldDB" id="A0A398CU06"/>
<accession>A0A398CU06</accession>
<keyword evidence="1" id="KW-0378">Hydrolase</keyword>
<protein>
    <recommendedName>
        <fullName evidence="1">Dipeptidase</fullName>
        <ecNumber evidence="1">3.4.-.-</ecNumber>
    </recommendedName>
</protein>
<keyword evidence="3" id="KW-1185">Reference proteome</keyword>
<proteinExistence type="inferred from homology"/>
<dbReference type="RefSeq" id="WP_119088431.1">
    <property type="nucleotide sequence ID" value="NZ_QXIS01000002.1"/>
</dbReference>
<dbReference type="Proteomes" id="UP000266328">
    <property type="component" value="Unassembled WGS sequence"/>
</dbReference>
<dbReference type="EMBL" id="QXIS01000002">
    <property type="protein sequence ID" value="RIE06876.1"/>
    <property type="molecule type" value="Genomic_DNA"/>
</dbReference>
<reference evidence="2 3" key="1">
    <citation type="submission" date="2018-09" db="EMBL/GenBank/DDBJ databases">
        <title>Discovery and Ecogenomic Context for Candidatus Cryosericales, a Global Caldiserica Order Active in Thawing Permafrost.</title>
        <authorList>
            <person name="Martinez M.A."/>
            <person name="Woodcroft B.J."/>
            <person name="Ignacio Espinoza J.C."/>
            <person name="Zayed A."/>
            <person name="Singleton C.M."/>
            <person name="Boyd J."/>
            <person name="Li Y.-F."/>
            <person name="Purvine S."/>
            <person name="Maughan H."/>
            <person name="Hodgkins S.B."/>
            <person name="Anderson D."/>
            <person name="Sederholm M."/>
            <person name="Temperton B."/>
            <person name="Saleska S.R."/>
            <person name="Tyson G.W."/>
            <person name="Rich V.I."/>
        </authorList>
    </citation>
    <scope>NUCLEOTIDE SEQUENCE [LARGE SCALE GENOMIC DNA]</scope>
    <source>
        <strain evidence="2 3">SMC7</strain>
    </source>
</reference>
<dbReference type="PANTHER" id="PTHR12994:SF17">
    <property type="entry name" value="LD30995P"/>
    <property type="match status" value="1"/>
</dbReference>
<evidence type="ECO:0000313" key="3">
    <source>
        <dbReference type="Proteomes" id="UP000266328"/>
    </source>
</evidence>
<dbReference type="InterPro" id="IPR005322">
    <property type="entry name" value="Peptidase_C69"/>
</dbReference>
<evidence type="ECO:0000313" key="2">
    <source>
        <dbReference type="EMBL" id="RIE06876.1"/>
    </source>
</evidence>
<dbReference type="Gene3D" id="3.60.60.10">
    <property type="entry name" value="Penicillin V Acylase, Chain A"/>
    <property type="match status" value="1"/>
</dbReference>
<keyword evidence="1" id="KW-0645">Protease</keyword>
<dbReference type="GO" id="GO:0070004">
    <property type="term" value="F:cysteine-type exopeptidase activity"/>
    <property type="evidence" value="ECO:0007669"/>
    <property type="project" value="InterPro"/>
</dbReference>
<dbReference type="OrthoDB" id="9764088at2"/>
<comment type="catalytic activity">
    <reaction evidence="1">
        <text>an L-aminoacyl-L-amino acid + H2O = 2 an L-alpha-amino acid</text>
        <dbReference type="Rhea" id="RHEA:48940"/>
        <dbReference type="ChEBI" id="CHEBI:15377"/>
        <dbReference type="ChEBI" id="CHEBI:59869"/>
        <dbReference type="ChEBI" id="CHEBI:77460"/>
    </reaction>
</comment>
<evidence type="ECO:0000256" key="1">
    <source>
        <dbReference type="RuleBase" id="RU364089"/>
    </source>
</evidence>
<name>A0A398CU06_9BACT</name>
<dbReference type="Pfam" id="PF03577">
    <property type="entry name" value="Peptidase_C69"/>
    <property type="match status" value="1"/>
</dbReference>
<organism evidence="2 3">
    <name type="scientific">Candidatus Cryosericum terrychapinii</name>
    <dbReference type="NCBI Taxonomy" id="2290919"/>
    <lineage>
        <taxon>Bacteria</taxon>
        <taxon>Pseudomonadati</taxon>
        <taxon>Caldisericota/Cryosericota group</taxon>
        <taxon>Candidatus Cryosericota</taxon>
        <taxon>Candidatus Cryosericia</taxon>
        <taxon>Candidatus Cryosericales</taxon>
        <taxon>Candidatus Cryosericaceae</taxon>
        <taxon>Candidatus Cryosericum</taxon>
    </lineage>
</organism>
<comment type="caution">
    <text evidence="2">The sequence shown here is derived from an EMBL/GenBank/DDBJ whole genome shotgun (WGS) entry which is preliminary data.</text>
</comment>
<comment type="similarity">
    <text evidence="1">Belongs to the peptidase C69 family.</text>
</comment>
<dbReference type="EC" id="3.4.-.-" evidence="1"/>
<dbReference type="PANTHER" id="PTHR12994">
    <property type="entry name" value="SECERNIN"/>
    <property type="match status" value="1"/>
</dbReference>
<dbReference type="GO" id="GO:0006508">
    <property type="term" value="P:proteolysis"/>
    <property type="evidence" value="ECO:0007669"/>
    <property type="project" value="UniProtKB-KW"/>
</dbReference>
<dbReference type="GO" id="GO:0016805">
    <property type="term" value="F:dipeptidase activity"/>
    <property type="evidence" value="ECO:0007669"/>
    <property type="project" value="UniProtKB-KW"/>
</dbReference>
<gene>
    <name evidence="2" type="ORF">SMC7_00500</name>
</gene>